<dbReference type="EMBL" id="BEHY01000003">
    <property type="protein sequence ID" value="GBD07990.1"/>
    <property type="molecule type" value="Genomic_DNA"/>
</dbReference>
<protein>
    <submittedName>
        <fullName evidence="2">Uncharacterized protein</fullName>
    </submittedName>
</protein>
<organism evidence="2 3">
    <name type="scientific">Candidatus Thermoflexus japonica</name>
    <dbReference type="NCBI Taxonomy" id="2035417"/>
    <lineage>
        <taxon>Bacteria</taxon>
        <taxon>Bacillati</taxon>
        <taxon>Chloroflexota</taxon>
        <taxon>Thermoflexia</taxon>
        <taxon>Thermoflexales</taxon>
        <taxon>Thermoflexaceae</taxon>
        <taxon>Thermoflexus</taxon>
    </lineage>
</organism>
<evidence type="ECO:0000313" key="2">
    <source>
        <dbReference type="EMBL" id="GBD07990.1"/>
    </source>
</evidence>
<feature type="region of interest" description="Disordered" evidence="1">
    <location>
        <begin position="43"/>
        <end position="111"/>
    </location>
</feature>
<reference evidence="3" key="1">
    <citation type="submission" date="2017-09" db="EMBL/GenBank/DDBJ databases">
        <title>Metaegenomics of thermophilic ammonia-oxidizing enrichment culture.</title>
        <authorList>
            <person name="Kato S."/>
            <person name="Suzuki K."/>
        </authorList>
    </citation>
    <scope>NUCLEOTIDE SEQUENCE [LARGE SCALE GENOMIC DNA]</scope>
</reference>
<comment type="caution">
    <text evidence="2">The sequence shown here is derived from an EMBL/GenBank/DDBJ whole genome shotgun (WGS) entry which is preliminary data.</text>
</comment>
<accession>A0A2H5Y3H1</accession>
<feature type="compositionally biased region" description="Basic and acidic residues" evidence="1">
    <location>
        <begin position="60"/>
        <end position="71"/>
    </location>
</feature>
<proteinExistence type="predicted"/>
<dbReference type="AlphaFoldDB" id="A0A2H5Y3H1"/>
<name>A0A2H5Y3H1_9CHLR</name>
<dbReference type="Proteomes" id="UP000236642">
    <property type="component" value="Unassembled WGS sequence"/>
</dbReference>
<gene>
    <name evidence="2" type="ORF">HRbin22_00216</name>
</gene>
<evidence type="ECO:0000313" key="3">
    <source>
        <dbReference type="Proteomes" id="UP000236642"/>
    </source>
</evidence>
<sequence>MVQRRHIFDEGFDRFPEPSAFLELPGNPAQVLLSLHVSKEHRRGRINGLPAGDQNAAFGGKERSGEADHGQRANMAEQPFPDPPIGQIGKKAFGQHNGQHSPLSQGPHAEL</sequence>
<evidence type="ECO:0000256" key="1">
    <source>
        <dbReference type="SAM" id="MobiDB-lite"/>
    </source>
</evidence>